<feature type="region of interest" description="Disordered" evidence="2">
    <location>
        <begin position="94"/>
        <end position="129"/>
    </location>
</feature>
<evidence type="ECO:0000313" key="4">
    <source>
        <dbReference type="EMBL" id="MBT1174556.1"/>
    </source>
</evidence>
<dbReference type="Proteomes" id="UP000711736">
    <property type="component" value="Unassembled WGS sequence"/>
</dbReference>
<accession>A0ABS5UV52</accession>
<evidence type="ECO:0000259" key="3">
    <source>
        <dbReference type="PROSITE" id="PS50006"/>
    </source>
</evidence>
<dbReference type="SMART" id="SM00240">
    <property type="entry name" value="FHA"/>
    <property type="match status" value="1"/>
</dbReference>
<comment type="caution">
    <text evidence="4">The sequence shown here is derived from an EMBL/GenBank/DDBJ whole genome shotgun (WGS) entry which is preliminary data.</text>
</comment>
<name>A0ABS5UV52_9BIFI</name>
<dbReference type="Pfam" id="PF00498">
    <property type="entry name" value="FHA"/>
    <property type="match status" value="1"/>
</dbReference>
<gene>
    <name evidence="4" type="ORF">JS530_03360</name>
</gene>
<sequence length="309" mass="32574">MLFGVGLLLAVCSPLFSKSTCKQGWADRLARLVEVDIRKRTVNVLRVQEPRTQSAQTIAGSVVHEPVTSGSTPSSPVTIPESLPLRQPVARHANNAQAMPGVPRKSTGSVAEVSSARQVPVNASRVTPPVPVPAIPAASSSAAAQSKSIPIPAVPQQKNKVPSLALPKPASAAIPQRTAAPSAVPPAPSKQGQQHITIYFEDGSRKPLVIPSNVVLGRRPSPQRNGDVVLAVPDGTGTVSRNHARLEITAAHMWITDLGSTNGTRILNEDGEEIKLAAQQRYAIQSGVRISLGDMSCSIIMAKSRGRRS</sequence>
<dbReference type="SUPFAM" id="SSF49879">
    <property type="entry name" value="SMAD/FHA domain"/>
    <property type="match status" value="1"/>
</dbReference>
<organism evidence="4 5">
    <name type="scientific">Bifidobacterium colobi</name>
    <dbReference type="NCBI Taxonomy" id="2809026"/>
    <lineage>
        <taxon>Bacteria</taxon>
        <taxon>Bacillati</taxon>
        <taxon>Actinomycetota</taxon>
        <taxon>Actinomycetes</taxon>
        <taxon>Bifidobacteriales</taxon>
        <taxon>Bifidobacteriaceae</taxon>
        <taxon>Bifidobacterium</taxon>
    </lineage>
</organism>
<keyword evidence="5" id="KW-1185">Reference proteome</keyword>
<dbReference type="PROSITE" id="PS50006">
    <property type="entry name" value="FHA_DOMAIN"/>
    <property type="match status" value="1"/>
</dbReference>
<reference evidence="4 5" key="1">
    <citation type="journal article" date="2021" name="Environ. Microbiol.">
        <title>Genetic insights into the dark matter of the mammalian gut microbiota through targeted genome reconstruction.</title>
        <authorList>
            <person name="Lugli G.A."/>
            <person name="Alessandri G."/>
            <person name="Milani C."/>
            <person name="Viappiani A."/>
            <person name="Fontana F."/>
            <person name="Tarracchini C."/>
            <person name="Mancabelli L."/>
            <person name="Argentini C."/>
            <person name="Ruiz L."/>
            <person name="Margolles A."/>
            <person name="van Sinderen D."/>
            <person name="Turroni F."/>
            <person name="Ventura M."/>
        </authorList>
    </citation>
    <scope>NUCLEOTIDE SEQUENCE [LARGE SCALE GENOMIC DNA]</scope>
    <source>
        <strain evidence="4 5">LC6</strain>
    </source>
</reference>
<dbReference type="InterPro" id="IPR000253">
    <property type="entry name" value="FHA_dom"/>
</dbReference>
<feature type="region of interest" description="Disordered" evidence="2">
    <location>
        <begin position="167"/>
        <end position="192"/>
    </location>
</feature>
<dbReference type="Gene3D" id="2.60.200.20">
    <property type="match status" value="1"/>
</dbReference>
<feature type="compositionally biased region" description="Low complexity" evidence="2">
    <location>
        <begin position="167"/>
        <end position="182"/>
    </location>
</feature>
<feature type="domain" description="FHA" evidence="3">
    <location>
        <begin position="214"/>
        <end position="266"/>
    </location>
</feature>
<proteinExistence type="predicted"/>
<protein>
    <submittedName>
        <fullName evidence="4">FHA domain-containing protein</fullName>
    </submittedName>
</protein>
<dbReference type="EMBL" id="JAFEJU010000002">
    <property type="protein sequence ID" value="MBT1174556.1"/>
    <property type="molecule type" value="Genomic_DNA"/>
</dbReference>
<evidence type="ECO:0000256" key="1">
    <source>
        <dbReference type="ARBA" id="ARBA00022553"/>
    </source>
</evidence>
<dbReference type="InterPro" id="IPR008984">
    <property type="entry name" value="SMAD_FHA_dom_sf"/>
</dbReference>
<evidence type="ECO:0000256" key="2">
    <source>
        <dbReference type="SAM" id="MobiDB-lite"/>
    </source>
</evidence>
<keyword evidence="1" id="KW-0597">Phosphoprotein</keyword>
<evidence type="ECO:0000313" key="5">
    <source>
        <dbReference type="Proteomes" id="UP000711736"/>
    </source>
</evidence>